<evidence type="ECO:0000256" key="1">
    <source>
        <dbReference type="ARBA" id="ARBA00022729"/>
    </source>
</evidence>
<dbReference type="KEGG" id="caby:Cabys_955"/>
<protein>
    <submittedName>
        <fullName evidence="3">FG-GAP repeat protein</fullName>
    </submittedName>
    <submittedName>
        <fullName evidence="2">Por secretion system C-terminal sorting domain-containing protein</fullName>
    </submittedName>
</protein>
<gene>
    <name evidence="2" type="ORF">Cabys_955</name>
    <name evidence="3" type="ORF">Calab_2178</name>
</gene>
<accession>H1XW16</accession>
<dbReference type="InterPro" id="IPR028994">
    <property type="entry name" value="Integrin_alpha_N"/>
</dbReference>
<dbReference type="Proteomes" id="UP000004671">
    <property type="component" value="Chromosome"/>
</dbReference>
<keyword evidence="4" id="KW-1185">Reference proteome</keyword>
<keyword evidence="1" id="KW-0732">Signal</keyword>
<reference evidence="2 5" key="2">
    <citation type="submission" date="2016-11" db="EMBL/GenBank/DDBJ databases">
        <title>Genomic analysis of Caldithrix abyssi and proposal of a novel bacterial phylum Caldithrichaeota.</title>
        <authorList>
            <person name="Kublanov I."/>
            <person name="Sigalova O."/>
            <person name="Gavrilov S."/>
            <person name="Lebedinsky A."/>
            <person name="Ivanova N."/>
            <person name="Daum C."/>
            <person name="Reddy T."/>
            <person name="Klenk H.P."/>
            <person name="Goker M."/>
            <person name="Reva O."/>
            <person name="Miroshnichenko M."/>
            <person name="Kyprides N."/>
            <person name="Woyke T."/>
            <person name="Gelfand M."/>
        </authorList>
    </citation>
    <scope>NUCLEOTIDE SEQUENCE [LARGE SCALE GENOMIC DNA]</scope>
    <source>
        <strain evidence="2 5">LF13</strain>
    </source>
</reference>
<dbReference type="InterPro" id="IPR026444">
    <property type="entry name" value="Secre_tail"/>
</dbReference>
<dbReference type="SUPFAM" id="SSF69318">
    <property type="entry name" value="Integrin alpha N-terminal domain"/>
    <property type="match status" value="2"/>
</dbReference>
<dbReference type="PaxDb" id="880073-Calab_2178"/>
<dbReference type="STRING" id="880073.Cabys_955"/>
<dbReference type="HOGENOM" id="CLU_360073_0_0_0"/>
<dbReference type="Gene3D" id="2.130.10.130">
    <property type="entry name" value="Integrin alpha, N-terminal"/>
    <property type="match status" value="2"/>
</dbReference>
<dbReference type="Pfam" id="PF13517">
    <property type="entry name" value="FG-GAP_3"/>
    <property type="match status" value="2"/>
</dbReference>
<dbReference type="EMBL" id="CP018099">
    <property type="protein sequence ID" value="APF17706.1"/>
    <property type="molecule type" value="Genomic_DNA"/>
</dbReference>
<dbReference type="Proteomes" id="UP000183868">
    <property type="component" value="Chromosome"/>
</dbReference>
<reference evidence="3 4" key="1">
    <citation type="submission" date="2011-09" db="EMBL/GenBank/DDBJ databases">
        <title>The permanent draft genome of Caldithrix abyssi DSM 13497.</title>
        <authorList>
            <consortium name="US DOE Joint Genome Institute (JGI-PGF)"/>
            <person name="Lucas S."/>
            <person name="Han J."/>
            <person name="Lapidus A."/>
            <person name="Bruce D."/>
            <person name="Goodwin L."/>
            <person name="Pitluck S."/>
            <person name="Peters L."/>
            <person name="Kyrpides N."/>
            <person name="Mavromatis K."/>
            <person name="Ivanova N."/>
            <person name="Mikhailova N."/>
            <person name="Chertkov O."/>
            <person name="Detter J.C."/>
            <person name="Tapia R."/>
            <person name="Han C."/>
            <person name="Land M."/>
            <person name="Hauser L."/>
            <person name="Markowitz V."/>
            <person name="Cheng J.-F."/>
            <person name="Hugenholtz P."/>
            <person name="Woyke T."/>
            <person name="Wu D."/>
            <person name="Spring S."/>
            <person name="Brambilla E."/>
            <person name="Klenk H.-P."/>
            <person name="Eisen J.A."/>
        </authorList>
    </citation>
    <scope>NUCLEOTIDE SEQUENCE [LARGE SCALE GENOMIC DNA]</scope>
    <source>
        <strain evidence="3 4">DSM 13497</strain>
    </source>
</reference>
<evidence type="ECO:0000313" key="4">
    <source>
        <dbReference type="Proteomes" id="UP000004671"/>
    </source>
</evidence>
<dbReference type="NCBIfam" id="TIGR04183">
    <property type="entry name" value="Por_Secre_tail"/>
    <property type="match status" value="1"/>
</dbReference>
<dbReference type="RefSeq" id="WP_006928964.1">
    <property type="nucleotide sequence ID" value="NZ_CM001402.1"/>
</dbReference>
<dbReference type="eggNOG" id="COG3291">
    <property type="taxonomic scope" value="Bacteria"/>
</dbReference>
<dbReference type="OrthoDB" id="9816120at2"/>
<name>H1XW16_CALAY</name>
<dbReference type="Gene3D" id="2.60.40.4070">
    <property type="match status" value="1"/>
</dbReference>
<dbReference type="AlphaFoldDB" id="H1XW16"/>
<evidence type="ECO:0000313" key="2">
    <source>
        <dbReference type="EMBL" id="APF17706.1"/>
    </source>
</evidence>
<sequence length="657" mass="72448" precursor="true">MKRFLIALVLPLSLWAQNDPLTWQKHVVLDTLIGIKKLAIANLDLDANRDMDIALTANPESNGSEDSTLANVLWLKNTGDEIFEAHVIDYKLAGARGLAVGDLNGDGWPEVAAGSRSDSSPLMIYKNDSTPDVGTWQRIAVQGPAPNHYEILMVDLDQDGRLDIVDGFGDDANFGSANSGIVIDSIRFLKNTSSLNQLSFQHKLIVQTSSPSAMAVADYDRDGLQDVAGLSWINYASLIPAAGENFKWWAQQTDTTFLEMQEIIDSYGGNDLQAADMNDDGYPDLVAAGYKARTLDLWLNDGTGTFATRLTIDQNLAYPRHVSVQDVDSDGDMDIALTIDLENKIVWYENDGLLNFTRHVLDSAFTYAYFVHIFDLDGDGDQDVIGTAQDAGVLAWWENGQAEELIAAAGAPDTLRFNQNQLLIKYDPSFPGGMTSAHFNHGKNPDSLQMAAGIERVAGAGLYTIVSHAAFYSATAVFKYDSIAEWQSLRNIDEGRLRICYWNDSLAIWQLAGNGGQAVDTTKNEISVLDISAEFHKYAQFTLCLSTGPSIVGNDPAPLVPVKIEHRAYPNPFNSQTWIHFTVPQAAQARLQNVRLSIYNLLGQQVKTIYEGYLPAGAYRFLWNGNNHRNRAISSGWYFYRLSVGAEVVQGKILLIR</sequence>
<dbReference type="EMBL" id="CM001402">
    <property type="protein sequence ID" value="EHO41788.1"/>
    <property type="molecule type" value="Genomic_DNA"/>
</dbReference>
<proteinExistence type="predicted"/>
<dbReference type="PANTHER" id="PTHR44103">
    <property type="entry name" value="PROPROTEIN CONVERTASE P"/>
    <property type="match status" value="1"/>
</dbReference>
<dbReference type="PANTHER" id="PTHR44103:SF1">
    <property type="entry name" value="PROPROTEIN CONVERTASE P"/>
    <property type="match status" value="1"/>
</dbReference>
<dbReference type="InterPro" id="IPR013517">
    <property type="entry name" value="FG-GAP"/>
</dbReference>
<organism evidence="3 4">
    <name type="scientific">Caldithrix abyssi DSM 13497</name>
    <dbReference type="NCBI Taxonomy" id="880073"/>
    <lineage>
        <taxon>Bacteria</taxon>
        <taxon>Pseudomonadati</taxon>
        <taxon>Calditrichota</taxon>
        <taxon>Calditrichia</taxon>
        <taxon>Calditrichales</taxon>
        <taxon>Calditrichaceae</taxon>
        <taxon>Caldithrix</taxon>
    </lineage>
</organism>
<evidence type="ECO:0000313" key="5">
    <source>
        <dbReference type="Proteomes" id="UP000183868"/>
    </source>
</evidence>
<evidence type="ECO:0000313" key="3">
    <source>
        <dbReference type="EMBL" id="EHO41788.1"/>
    </source>
</evidence>
<dbReference type="eggNOG" id="COG1404">
    <property type="taxonomic scope" value="Bacteria"/>
</dbReference>
<dbReference type="InParanoid" id="H1XW16"/>